<proteinExistence type="predicted"/>
<accession>A0AAD5TCH0</accession>
<organism evidence="1 2">
    <name type="scientific">Geranomyces variabilis</name>
    <dbReference type="NCBI Taxonomy" id="109894"/>
    <lineage>
        <taxon>Eukaryota</taxon>
        <taxon>Fungi</taxon>
        <taxon>Fungi incertae sedis</taxon>
        <taxon>Chytridiomycota</taxon>
        <taxon>Chytridiomycota incertae sedis</taxon>
        <taxon>Chytridiomycetes</taxon>
        <taxon>Spizellomycetales</taxon>
        <taxon>Powellomycetaceae</taxon>
        <taxon>Geranomyces</taxon>
    </lineage>
</organism>
<gene>
    <name evidence="1" type="ORF">HDU87_008677</name>
</gene>
<protein>
    <submittedName>
        <fullName evidence="1">Uncharacterized protein</fullName>
    </submittedName>
</protein>
<dbReference type="Proteomes" id="UP001212152">
    <property type="component" value="Unassembled WGS sequence"/>
</dbReference>
<name>A0AAD5TCH0_9FUNG</name>
<evidence type="ECO:0000313" key="2">
    <source>
        <dbReference type="Proteomes" id="UP001212152"/>
    </source>
</evidence>
<sequence length="165" mass="18367">MSLGSKLPGSLLVVKFGETIDISKRLSQHQTHFSGLPGSDIKVRTLLLADCSELKSAEGLVRDYFSGHPRAIPLVGGRQTLVDGIIGMLQTTRRFFCCRRMRLQLPARITRSFQEQFGKDSNVLHALASSRQQEIEGRDREIARMDETLSALGEVITEIRTNRGA</sequence>
<dbReference type="EMBL" id="JADGJQ010000092">
    <property type="protein sequence ID" value="KAJ3170849.1"/>
    <property type="molecule type" value="Genomic_DNA"/>
</dbReference>
<keyword evidence="2" id="KW-1185">Reference proteome</keyword>
<comment type="caution">
    <text evidence="1">The sequence shown here is derived from an EMBL/GenBank/DDBJ whole genome shotgun (WGS) entry which is preliminary data.</text>
</comment>
<reference evidence="1" key="1">
    <citation type="submission" date="2020-05" db="EMBL/GenBank/DDBJ databases">
        <title>Phylogenomic resolution of chytrid fungi.</title>
        <authorList>
            <person name="Stajich J.E."/>
            <person name="Amses K."/>
            <person name="Simmons R."/>
            <person name="Seto K."/>
            <person name="Myers J."/>
            <person name="Bonds A."/>
            <person name="Quandt C.A."/>
            <person name="Barry K."/>
            <person name="Liu P."/>
            <person name="Grigoriev I."/>
            <person name="Longcore J.E."/>
            <person name="James T.Y."/>
        </authorList>
    </citation>
    <scope>NUCLEOTIDE SEQUENCE</scope>
    <source>
        <strain evidence="1">JEL0379</strain>
    </source>
</reference>
<dbReference type="AlphaFoldDB" id="A0AAD5TCH0"/>
<evidence type="ECO:0000313" key="1">
    <source>
        <dbReference type="EMBL" id="KAJ3170849.1"/>
    </source>
</evidence>